<name>A0A6N7PEM3_9BACT</name>
<sequence>MHYGEAPSTRPTPVVEYLLENTPRQIVLRNYRKLWRRVTRPGEPASALYERTNFVPWNFDKASRLGFEDGALHFIFSEHFFEHLFFDEAMALFSECHRVLAPGGVIRTVVPDADLRRDEDPEPLGFPSRLLPWDHPAKHKTRWSVYLLCEALRLAGFEPVPLRYWDSAGRLTEKEPSSLRDTYAGTPEPELWRDLSFLRRPKSLIVDGIKRAG</sequence>
<keyword evidence="2" id="KW-0808">Transferase</keyword>
<dbReference type="Proteomes" id="UP000440224">
    <property type="component" value="Unassembled WGS sequence"/>
</dbReference>
<dbReference type="GO" id="GO:0032259">
    <property type="term" value="P:methylation"/>
    <property type="evidence" value="ECO:0007669"/>
    <property type="project" value="UniProtKB-KW"/>
</dbReference>
<evidence type="ECO:0000313" key="2">
    <source>
        <dbReference type="EMBL" id="MRG90409.1"/>
    </source>
</evidence>
<protein>
    <submittedName>
        <fullName evidence="2">Methyltransferase domain-containing protein</fullName>
    </submittedName>
</protein>
<accession>A0A6N7PEM3</accession>
<dbReference type="CDD" id="cd02440">
    <property type="entry name" value="AdoMet_MTases"/>
    <property type="match status" value="1"/>
</dbReference>
<organism evidence="2 3">
    <name type="scientific">Polyangium spumosum</name>
    <dbReference type="NCBI Taxonomy" id="889282"/>
    <lineage>
        <taxon>Bacteria</taxon>
        <taxon>Pseudomonadati</taxon>
        <taxon>Myxococcota</taxon>
        <taxon>Polyangia</taxon>
        <taxon>Polyangiales</taxon>
        <taxon>Polyangiaceae</taxon>
        <taxon>Polyangium</taxon>
    </lineage>
</organism>
<dbReference type="OrthoDB" id="9790710at2"/>
<gene>
    <name evidence="2" type="ORF">GF068_00495</name>
</gene>
<dbReference type="EMBL" id="WJIE01000001">
    <property type="protein sequence ID" value="MRG90409.1"/>
    <property type="molecule type" value="Genomic_DNA"/>
</dbReference>
<dbReference type="InterPro" id="IPR029063">
    <property type="entry name" value="SAM-dependent_MTases_sf"/>
</dbReference>
<dbReference type="Pfam" id="PF08241">
    <property type="entry name" value="Methyltransf_11"/>
    <property type="match status" value="1"/>
</dbReference>
<dbReference type="SUPFAM" id="SSF53335">
    <property type="entry name" value="S-adenosyl-L-methionine-dependent methyltransferases"/>
    <property type="match status" value="1"/>
</dbReference>
<dbReference type="AlphaFoldDB" id="A0A6N7PEM3"/>
<dbReference type="GO" id="GO:0008757">
    <property type="term" value="F:S-adenosylmethionine-dependent methyltransferase activity"/>
    <property type="evidence" value="ECO:0007669"/>
    <property type="project" value="InterPro"/>
</dbReference>
<proteinExistence type="predicted"/>
<evidence type="ECO:0000259" key="1">
    <source>
        <dbReference type="Pfam" id="PF08241"/>
    </source>
</evidence>
<comment type="caution">
    <text evidence="2">The sequence shown here is derived from an EMBL/GenBank/DDBJ whole genome shotgun (WGS) entry which is preliminary data.</text>
</comment>
<dbReference type="Gene3D" id="3.40.50.150">
    <property type="entry name" value="Vaccinia Virus protein VP39"/>
    <property type="match status" value="1"/>
</dbReference>
<reference evidence="2 3" key="1">
    <citation type="submission" date="2019-10" db="EMBL/GenBank/DDBJ databases">
        <title>A soil myxobacterium in the family Polyangiaceae.</title>
        <authorList>
            <person name="Li Y."/>
            <person name="Wang J."/>
        </authorList>
    </citation>
    <scope>NUCLEOTIDE SEQUENCE [LARGE SCALE GENOMIC DNA]</scope>
    <source>
        <strain evidence="2 3">DSM 14734</strain>
    </source>
</reference>
<keyword evidence="3" id="KW-1185">Reference proteome</keyword>
<dbReference type="InterPro" id="IPR013216">
    <property type="entry name" value="Methyltransf_11"/>
</dbReference>
<feature type="domain" description="Methyltransferase type 11" evidence="1">
    <location>
        <begin position="61"/>
        <end position="106"/>
    </location>
</feature>
<keyword evidence="2" id="KW-0489">Methyltransferase</keyword>
<evidence type="ECO:0000313" key="3">
    <source>
        <dbReference type="Proteomes" id="UP000440224"/>
    </source>
</evidence>